<evidence type="ECO:0000256" key="1">
    <source>
        <dbReference type="SAM" id="SignalP"/>
    </source>
</evidence>
<gene>
    <name evidence="2" type="ORF">B0J12DRAFT_705922</name>
</gene>
<dbReference type="EMBL" id="JAGTJR010000085">
    <property type="protein sequence ID" value="KAH7012421.1"/>
    <property type="molecule type" value="Genomic_DNA"/>
</dbReference>
<reference evidence="2 3" key="1">
    <citation type="journal article" date="2021" name="Nat. Commun.">
        <title>Genetic determinants of endophytism in the Arabidopsis root mycobiome.</title>
        <authorList>
            <person name="Mesny F."/>
            <person name="Miyauchi S."/>
            <person name="Thiergart T."/>
            <person name="Pickel B."/>
            <person name="Atanasova L."/>
            <person name="Karlsson M."/>
            <person name="Huettel B."/>
            <person name="Barry K.W."/>
            <person name="Haridas S."/>
            <person name="Chen C."/>
            <person name="Bauer D."/>
            <person name="Andreopoulos W."/>
            <person name="Pangilinan J."/>
            <person name="LaButti K."/>
            <person name="Riley R."/>
            <person name="Lipzen A."/>
            <person name="Clum A."/>
            <person name="Drula E."/>
            <person name="Henrissat B."/>
            <person name="Kohler A."/>
            <person name="Grigoriev I.V."/>
            <person name="Martin F.M."/>
            <person name="Hacquard S."/>
        </authorList>
    </citation>
    <scope>NUCLEOTIDE SEQUENCE [LARGE SCALE GENOMIC DNA]</scope>
    <source>
        <strain evidence="2 3">MPI-SDFR-AT-0080</strain>
    </source>
</reference>
<keyword evidence="1" id="KW-0732">Signal</keyword>
<evidence type="ECO:0000313" key="2">
    <source>
        <dbReference type="EMBL" id="KAH7012421.1"/>
    </source>
</evidence>
<feature type="signal peptide" evidence="1">
    <location>
        <begin position="1"/>
        <end position="20"/>
    </location>
</feature>
<name>A0ABQ8FQN1_9PEZI</name>
<dbReference type="Proteomes" id="UP000774617">
    <property type="component" value="Unassembled WGS sequence"/>
</dbReference>
<proteinExistence type="predicted"/>
<protein>
    <submittedName>
        <fullName evidence="2">Uncharacterized protein</fullName>
    </submittedName>
</protein>
<organism evidence="2 3">
    <name type="scientific">Macrophomina phaseolina</name>
    <dbReference type="NCBI Taxonomy" id="35725"/>
    <lineage>
        <taxon>Eukaryota</taxon>
        <taxon>Fungi</taxon>
        <taxon>Dikarya</taxon>
        <taxon>Ascomycota</taxon>
        <taxon>Pezizomycotina</taxon>
        <taxon>Dothideomycetes</taxon>
        <taxon>Dothideomycetes incertae sedis</taxon>
        <taxon>Botryosphaeriales</taxon>
        <taxon>Botryosphaeriaceae</taxon>
        <taxon>Macrophomina</taxon>
    </lineage>
</organism>
<accession>A0ABQ8FQN1</accession>
<keyword evidence="3" id="KW-1185">Reference proteome</keyword>
<comment type="caution">
    <text evidence="2">The sequence shown here is derived from an EMBL/GenBank/DDBJ whole genome shotgun (WGS) entry which is preliminary data.</text>
</comment>
<sequence>MRYLIYILITLCLNTSSIFGMPSTQPDTLLVKGGSENNLEESAAILLSRDTPSNLVDGQDQNEVENSLSKRQTHFSAPIFPTQGNDFGNRYWLITIHGIGCKVYAYMPDIHTIVLKMVNPFPGGVEAPLAGLTDATTGATVALTQWVYNKVYTFKPQNHPIQFDNTWRFYWN</sequence>
<feature type="chain" id="PRO_5045677241" evidence="1">
    <location>
        <begin position="21"/>
        <end position="172"/>
    </location>
</feature>
<evidence type="ECO:0000313" key="3">
    <source>
        <dbReference type="Proteomes" id="UP000774617"/>
    </source>
</evidence>